<dbReference type="AlphaFoldDB" id="A0A7V5LIL3"/>
<feature type="transmembrane region" description="Helical" evidence="6">
    <location>
        <begin position="340"/>
        <end position="359"/>
    </location>
</feature>
<dbReference type="Proteomes" id="UP000886111">
    <property type="component" value="Unassembled WGS sequence"/>
</dbReference>
<comment type="subcellular location">
    <subcellularLocation>
        <location evidence="1">Membrane</location>
        <topology evidence="1">Multi-pass membrane protein</topology>
    </subcellularLocation>
</comment>
<feature type="transmembrane region" description="Helical" evidence="6">
    <location>
        <begin position="284"/>
        <end position="303"/>
    </location>
</feature>
<feature type="transmembrane region" description="Helical" evidence="6">
    <location>
        <begin position="365"/>
        <end position="387"/>
    </location>
</feature>
<dbReference type="InterPro" id="IPR004814">
    <property type="entry name" value="Oligopep_transpt"/>
</dbReference>
<dbReference type="PANTHER" id="PTHR31645">
    <property type="entry name" value="OLIGOPEPTIDE TRANSPORTER YGL114W-RELATED"/>
    <property type="match status" value="1"/>
</dbReference>
<organism evidence="7">
    <name type="scientific">Caldithrix abyssi</name>
    <dbReference type="NCBI Taxonomy" id="187145"/>
    <lineage>
        <taxon>Bacteria</taxon>
        <taxon>Pseudomonadati</taxon>
        <taxon>Calditrichota</taxon>
        <taxon>Calditrichia</taxon>
        <taxon>Calditrichales</taxon>
        <taxon>Calditrichaceae</taxon>
        <taxon>Caldithrix</taxon>
    </lineage>
</organism>
<feature type="transmembrane region" description="Helical" evidence="6">
    <location>
        <begin position="21"/>
        <end position="41"/>
    </location>
</feature>
<protein>
    <submittedName>
        <fullName evidence="7">Oligopeptide transporter, OPT family</fullName>
    </submittedName>
</protein>
<comment type="caution">
    <text evidence="7">The sequence shown here is derived from an EMBL/GenBank/DDBJ whole genome shotgun (WGS) entry which is preliminary data.</text>
</comment>
<feature type="transmembrane region" description="Helical" evidence="6">
    <location>
        <begin position="47"/>
        <end position="65"/>
    </location>
</feature>
<evidence type="ECO:0000256" key="5">
    <source>
        <dbReference type="ARBA" id="ARBA00023136"/>
    </source>
</evidence>
<feature type="transmembrane region" description="Helical" evidence="6">
    <location>
        <begin position="399"/>
        <end position="417"/>
    </location>
</feature>
<feature type="transmembrane region" description="Helical" evidence="6">
    <location>
        <begin position="462"/>
        <end position="480"/>
    </location>
</feature>
<feature type="transmembrane region" description="Helical" evidence="6">
    <location>
        <begin position="545"/>
        <end position="563"/>
    </location>
</feature>
<dbReference type="EMBL" id="DRTD01000390">
    <property type="protein sequence ID" value="HHE55178.1"/>
    <property type="molecule type" value="Genomic_DNA"/>
</dbReference>
<gene>
    <name evidence="7" type="ORF">ENL21_05305</name>
</gene>
<feature type="transmembrane region" description="Helical" evidence="6">
    <location>
        <begin position="85"/>
        <end position="103"/>
    </location>
</feature>
<reference evidence="7" key="1">
    <citation type="journal article" date="2020" name="mSystems">
        <title>Genome- and Community-Level Interaction Insights into Carbon Utilization and Element Cycling Functions of Hydrothermarchaeota in Hydrothermal Sediment.</title>
        <authorList>
            <person name="Zhou Z."/>
            <person name="Liu Y."/>
            <person name="Xu W."/>
            <person name="Pan J."/>
            <person name="Luo Z.H."/>
            <person name="Li M."/>
        </authorList>
    </citation>
    <scope>NUCLEOTIDE SEQUENCE [LARGE SCALE GENOMIC DNA]</scope>
    <source>
        <strain evidence="7">HyVt-76</strain>
    </source>
</reference>
<evidence type="ECO:0000256" key="6">
    <source>
        <dbReference type="SAM" id="Phobius"/>
    </source>
</evidence>
<dbReference type="NCBIfam" id="TIGR00728">
    <property type="entry name" value="OPT_sfam"/>
    <property type="match status" value="1"/>
</dbReference>
<keyword evidence="5 6" id="KW-0472">Membrane</keyword>
<dbReference type="NCBIfam" id="TIGR00733">
    <property type="entry name" value="OPT family oligopeptide transporter"/>
    <property type="match status" value="1"/>
</dbReference>
<feature type="transmembrane region" description="Helical" evidence="6">
    <location>
        <begin position="584"/>
        <end position="607"/>
    </location>
</feature>
<proteinExistence type="predicted"/>
<evidence type="ECO:0000256" key="2">
    <source>
        <dbReference type="ARBA" id="ARBA00022448"/>
    </source>
</evidence>
<dbReference type="InterPro" id="IPR004813">
    <property type="entry name" value="OPT"/>
</dbReference>
<sequence length="665" mass="70079">MEKQKFKPYVPADSQLSELTFKAIILGVGMAIVLGAANAYLGMKAGLTVAATFPAAVVAMAALRVMKGNILEENIARTTASVGEALVAGAIFTIPAFVISGVWDHLHYIESTLIMLIGGTLGVLFVTILRRSMVEEADLPFPESVAAAEIVKAGQGGQTGAGAVFASMGLAAIWELFKNSNGIQLIKDYAHDFFQFSQSKIEMLGQKVTYGGGFLFETPAASPALTGVGFIVGLRVAAVLFAGAVMGWIVLVPLGIFANPSLAAHVANGHSWLDVATEVWLKQIRPFAVGTMIVAAFYTLYNLKDSLIAGISKAIRDLQAKKEHKGEVSRLEIDLDFKKVVIAIIGLAIPMFILYEYFAHSYFSAFILTVILIVLGFLFAAVAGYLVGLVGSSNNPISGLTLSSLLIAAVLLVALGVKGTHGVLAVLGVAGVICTSAGIAGDMTQDLKVGHILGGTPWKMELAEIIGVIVAALVLVFPMIAMDQVYHIGSAELPAPQAGLMALMAKGIVGGEMSWPLVLAGMFFALGLIMISSPSPMLIAVGMYLPFHSTAAIFVGGVIRWILDTILKKRNASEEERVKAENKGVLISSGLIAGEALMAVILAFVVLGERLSGVERIFNGQPVSSLKYFAIHGLGVENPSVIVGLLVFIGLIYLLVNVPLKAAKK</sequence>
<evidence type="ECO:0000256" key="4">
    <source>
        <dbReference type="ARBA" id="ARBA00022989"/>
    </source>
</evidence>
<dbReference type="GO" id="GO:0016020">
    <property type="term" value="C:membrane"/>
    <property type="evidence" value="ECO:0007669"/>
    <property type="project" value="UniProtKB-SubCell"/>
</dbReference>
<keyword evidence="2" id="KW-0813">Transport</keyword>
<name>A0A7V5LIL3_CALAY</name>
<feature type="transmembrane region" description="Helical" evidence="6">
    <location>
        <begin position="423"/>
        <end position="441"/>
    </location>
</feature>
<accession>A0A7V5LIL3</accession>
<evidence type="ECO:0000313" key="7">
    <source>
        <dbReference type="EMBL" id="HHE55178.1"/>
    </source>
</evidence>
<evidence type="ECO:0000256" key="3">
    <source>
        <dbReference type="ARBA" id="ARBA00022692"/>
    </source>
</evidence>
<feature type="transmembrane region" description="Helical" evidence="6">
    <location>
        <begin position="641"/>
        <end position="660"/>
    </location>
</feature>
<keyword evidence="3 6" id="KW-0812">Transmembrane</keyword>
<dbReference type="Pfam" id="PF03169">
    <property type="entry name" value="OPT"/>
    <property type="match status" value="1"/>
</dbReference>
<feature type="transmembrane region" description="Helical" evidence="6">
    <location>
        <begin position="109"/>
        <end position="129"/>
    </location>
</feature>
<dbReference type="GO" id="GO:0035673">
    <property type="term" value="F:oligopeptide transmembrane transporter activity"/>
    <property type="evidence" value="ECO:0007669"/>
    <property type="project" value="InterPro"/>
</dbReference>
<dbReference type="InterPro" id="IPR045035">
    <property type="entry name" value="YSL-like"/>
</dbReference>
<feature type="transmembrane region" description="Helical" evidence="6">
    <location>
        <begin position="236"/>
        <end position="258"/>
    </location>
</feature>
<dbReference type="PANTHER" id="PTHR31645:SF0">
    <property type="entry name" value="OLIGOPEPTIDE TRANSPORTER YGL114W-RELATED"/>
    <property type="match status" value="1"/>
</dbReference>
<evidence type="ECO:0000256" key="1">
    <source>
        <dbReference type="ARBA" id="ARBA00004141"/>
    </source>
</evidence>
<keyword evidence="4 6" id="KW-1133">Transmembrane helix</keyword>
<feature type="transmembrane region" description="Helical" evidence="6">
    <location>
        <begin position="517"/>
        <end position="539"/>
    </location>
</feature>